<sequence length="53" mass="6367">MQIKLKQADGRRLWQSWWPYCNYSGWSVTEEGIPVSNPKVIEANFLQNKLHYR</sequence>
<dbReference type="AlphaFoldDB" id="A0A6A6YQ56"/>
<name>A0A6A6YQ56_9PEZI</name>
<dbReference type="EMBL" id="MU003699">
    <property type="protein sequence ID" value="KAF2810659.1"/>
    <property type="molecule type" value="Genomic_DNA"/>
</dbReference>
<protein>
    <submittedName>
        <fullName evidence="1 3">Uncharacterized protein</fullName>
    </submittedName>
</protein>
<organism evidence="1">
    <name type="scientific">Mytilinidion resinicola</name>
    <dbReference type="NCBI Taxonomy" id="574789"/>
    <lineage>
        <taxon>Eukaryota</taxon>
        <taxon>Fungi</taxon>
        <taxon>Dikarya</taxon>
        <taxon>Ascomycota</taxon>
        <taxon>Pezizomycotina</taxon>
        <taxon>Dothideomycetes</taxon>
        <taxon>Pleosporomycetidae</taxon>
        <taxon>Mytilinidiales</taxon>
        <taxon>Mytilinidiaceae</taxon>
        <taxon>Mytilinidion</taxon>
    </lineage>
</organism>
<reference evidence="1 3" key="1">
    <citation type="journal article" date="2020" name="Stud. Mycol.">
        <title>101 Dothideomycetes genomes: a test case for predicting lifestyles and emergence of pathogens.</title>
        <authorList>
            <person name="Haridas S."/>
            <person name="Albert R."/>
            <person name="Binder M."/>
            <person name="Bloem J."/>
            <person name="Labutti K."/>
            <person name="Salamov A."/>
            <person name="Andreopoulos B."/>
            <person name="Baker S."/>
            <person name="Barry K."/>
            <person name="Bills G."/>
            <person name="Bluhm B."/>
            <person name="Cannon C."/>
            <person name="Castanera R."/>
            <person name="Culley D."/>
            <person name="Daum C."/>
            <person name="Ezra D."/>
            <person name="Gonzalez J."/>
            <person name="Henrissat B."/>
            <person name="Kuo A."/>
            <person name="Liang C."/>
            <person name="Lipzen A."/>
            <person name="Lutzoni F."/>
            <person name="Magnuson J."/>
            <person name="Mondo S."/>
            <person name="Nolan M."/>
            <person name="Ohm R."/>
            <person name="Pangilinan J."/>
            <person name="Park H.-J."/>
            <person name="Ramirez L."/>
            <person name="Alfaro M."/>
            <person name="Sun H."/>
            <person name="Tritt A."/>
            <person name="Yoshinaga Y."/>
            <person name="Zwiers L.-H."/>
            <person name="Turgeon B."/>
            <person name="Goodwin S."/>
            <person name="Spatafora J."/>
            <person name="Crous P."/>
            <person name="Grigoriev I."/>
        </authorList>
    </citation>
    <scope>NUCLEOTIDE SEQUENCE</scope>
    <source>
        <strain evidence="1 3">CBS 304.34</strain>
    </source>
</reference>
<gene>
    <name evidence="1 3" type="ORF">BDZ99DRAFT_462017</name>
</gene>
<dbReference type="GeneID" id="54460635"/>
<proteinExistence type="predicted"/>
<evidence type="ECO:0000313" key="3">
    <source>
        <dbReference type="RefSeq" id="XP_033577623.1"/>
    </source>
</evidence>
<evidence type="ECO:0000313" key="2">
    <source>
        <dbReference type="Proteomes" id="UP000504636"/>
    </source>
</evidence>
<evidence type="ECO:0000313" key="1">
    <source>
        <dbReference type="EMBL" id="KAF2810659.1"/>
    </source>
</evidence>
<reference evidence="3" key="2">
    <citation type="submission" date="2020-04" db="EMBL/GenBank/DDBJ databases">
        <authorList>
            <consortium name="NCBI Genome Project"/>
        </authorList>
    </citation>
    <scope>NUCLEOTIDE SEQUENCE</scope>
    <source>
        <strain evidence="3">CBS 304.34</strain>
    </source>
</reference>
<keyword evidence="2" id="KW-1185">Reference proteome</keyword>
<dbReference type="RefSeq" id="XP_033577623.1">
    <property type="nucleotide sequence ID" value="XM_033719742.1"/>
</dbReference>
<dbReference type="Proteomes" id="UP000504636">
    <property type="component" value="Unplaced"/>
</dbReference>
<reference evidence="3" key="3">
    <citation type="submission" date="2025-04" db="UniProtKB">
        <authorList>
            <consortium name="RefSeq"/>
        </authorList>
    </citation>
    <scope>IDENTIFICATION</scope>
    <source>
        <strain evidence="3">CBS 304.34</strain>
    </source>
</reference>
<accession>A0A6A6YQ56</accession>